<dbReference type="AlphaFoldDB" id="A0A084VXZ8"/>
<dbReference type="EMBL" id="KE525226">
    <property type="protein sequence ID" value="KFB42842.1"/>
    <property type="molecule type" value="Genomic_DNA"/>
</dbReference>
<accession>A0A084VXZ8</accession>
<proteinExistence type="predicted"/>
<evidence type="ECO:0000313" key="3">
    <source>
        <dbReference type="EnsemblMetazoa" id="ASIC010592-PA"/>
    </source>
</evidence>
<dbReference type="EnsemblMetazoa" id="ASIC010592-RA">
    <property type="protein sequence ID" value="ASIC010592-PA"/>
    <property type="gene ID" value="ASIC010592"/>
</dbReference>
<protein>
    <submittedName>
        <fullName evidence="2 3">Surfeit locus 1 family protein</fullName>
    </submittedName>
</protein>
<reference evidence="3" key="2">
    <citation type="submission" date="2020-05" db="UniProtKB">
        <authorList>
            <consortium name="EnsemblMetazoa"/>
        </authorList>
    </citation>
    <scope>IDENTIFICATION</scope>
</reference>
<name>A0A084VXZ8_ANOSI</name>
<evidence type="ECO:0000313" key="2">
    <source>
        <dbReference type="EMBL" id="KFB42842.1"/>
    </source>
</evidence>
<feature type="region of interest" description="Disordered" evidence="1">
    <location>
        <begin position="79"/>
        <end position="108"/>
    </location>
</feature>
<evidence type="ECO:0000256" key="1">
    <source>
        <dbReference type="SAM" id="MobiDB-lite"/>
    </source>
</evidence>
<dbReference type="Proteomes" id="UP000030765">
    <property type="component" value="Unassembled WGS sequence"/>
</dbReference>
<gene>
    <name evidence="2" type="ORF">ZHAS_00010592</name>
</gene>
<reference evidence="2 4" key="1">
    <citation type="journal article" date="2014" name="BMC Genomics">
        <title>Genome sequence of Anopheles sinensis provides insight into genetics basis of mosquito competence for malaria parasites.</title>
        <authorList>
            <person name="Zhou D."/>
            <person name="Zhang D."/>
            <person name="Ding G."/>
            <person name="Shi L."/>
            <person name="Hou Q."/>
            <person name="Ye Y."/>
            <person name="Xu Y."/>
            <person name="Zhou H."/>
            <person name="Xiong C."/>
            <person name="Li S."/>
            <person name="Yu J."/>
            <person name="Hong S."/>
            <person name="Yu X."/>
            <person name="Zou P."/>
            <person name="Chen C."/>
            <person name="Chang X."/>
            <person name="Wang W."/>
            <person name="Lv Y."/>
            <person name="Sun Y."/>
            <person name="Ma L."/>
            <person name="Shen B."/>
            <person name="Zhu C."/>
        </authorList>
    </citation>
    <scope>NUCLEOTIDE SEQUENCE [LARGE SCALE GENOMIC DNA]</scope>
</reference>
<dbReference type="EMBL" id="ATLV01018232">
    <property type="status" value="NOT_ANNOTATED_CDS"/>
    <property type="molecule type" value="Genomic_DNA"/>
</dbReference>
<sequence length="108" mass="11813">MDDGTPSPPFARAAGEIPGEEQLIQSFVRCWDANVRLTHSRETWHAHAPDSPGDPVHFFILDLFALAKLRKTCFPRSVASVSSAPTPPGLESGRLSVQEDVSIYDNVP</sequence>
<evidence type="ECO:0000313" key="4">
    <source>
        <dbReference type="Proteomes" id="UP000030765"/>
    </source>
</evidence>
<keyword evidence="4" id="KW-1185">Reference proteome</keyword>
<dbReference type="VEuPathDB" id="VectorBase:ASIC010592"/>
<organism evidence="2">
    <name type="scientific">Anopheles sinensis</name>
    <name type="common">Mosquito</name>
    <dbReference type="NCBI Taxonomy" id="74873"/>
    <lineage>
        <taxon>Eukaryota</taxon>
        <taxon>Metazoa</taxon>
        <taxon>Ecdysozoa</taxon>
        <taxon>Arthropoda</taxon>
        <taxon>Hexapoda</taxon>
        <taxon>Insecta</taxon>
        <taxon>Pterygota</taxon>
        <taxon>Neoptera</taxon>
        <taxon>Endopterygota</taxon>
        <taxon>Diptera</taxon>
        <taxon>Nematocera</taxon>
        <taxon>Culicoidea</taxon>
        <taxon>Culicidae</taxon>
        <taxon>Anophelinae</taxon>
        <taxon>Anopheles</taxon>
    </lineage>
</organism>